<keyword evidence="3" id="KW-1185">Reference proteome</keyword>
<evidence type="ECO:0000259" key="1">
    <source>
        <dbReference type="Pfam" id="PF07238"/>
    </source>
</evidence>
<dbReference type="Pfam" id="PF07238">
    <property type="entry name" value="PilZ"/>
    <property type="match status" value="1"/>
</dbReference>
<accession>A0ABU5VSS1</accession>
<name>A0ABU5VSS1_9BACT</name>
<proteinExistence type="predicted"/>
<dbReference type="RefSeq" id="WP_323574182.1">
    <property type="nucleotide sequence ID" value="NZ_JAYGJQ010000001.1"/>
</dbReference>
<protein>
    <submittedName>
        <fullName evidence="2">PilZ domain-containing protein</fullName>
    </submittedName>
</protein>
<evidence type="ECO:0000313" key="3">
    <source>
        <dbReference type="Proteomes" id="UP001302274"/>
    </source>
</evidence>
<dbReference type="Gene3D" id="2.40.10.220">
    <property type="entry name" value="predicted glycosyltransferase like domains"/>
    <property type="match status" value="1"/>
</dbReference>
<reference evidence="2 3" key="1">
    <citation type="submission" date="2023-11" db="EMBL/GenBank/DDBJ databases">
        <title>A Novel Polar Bacteriovorax (B. antarcticus) Isolated from the Biocrust in Antarctica.</title>
        <authorList>
            <person name="Mun W."/>
            <person name="Choi S.Y."/>
            <person name="Mitchell R.J."/>
        </authorList>
    </citation>
    <scope>NUCLEOTIDE SEQUENCE [LARGE SCALE GENOMIC DNA]</scope>
    <source>
        <strain evidence="2 3">PP10</strain>
    </source>
</reference>
<gene>
    <name evidence="2" type="ORF">SHI21_00715</name>
</gene>
<comment type="caution">
    <text evidence="2">The sequence shown here is derived from an EMBL/GenBank/DDBJ whole genome shotgun (WGS) entry which is preliminary data.</text>
</comment>
<organism evidence="2 3">
    <name type="scientific">Bacteriovorax antarcticus</name>
    <dbReference type="NCBI Taxonomy" id="3088717"/>
    <lineage>
        <taxon>Bacteria</taxon>
        <taxon>Pseudomonadati</taxon>
        <taxon>Bdellovibrionota</taxon>
        <taxon>Bacteriovoracia</taxon>
        <taxon>Bacteriovoracales</taxon>
        <taxon>Bacteriovoracaceae</taxon>
        <taxon>Bacteriovorax</taxon>
    </lineage>
</organism>
<feature type="domain" description="PilZ" evidence="1">
    <location>
        <begin position="109"/>
        <end position="221"/>
    </location>
</feature>
<sequence length="235" mass="27019">MKEQKRGREFERMLVEAVQDKISFFAWQSLGGVVEKCEFKIVAFRKDYGEIELVAKNEDDAALSKVISGNRILNIYVPELSVSFTAGLKTITVDKKIRIHLPTDYSFYERRKHERVVPLKTCYASFELNRNLFKKSVFDLSLGGFAIILPKSDKVVIAKGKDFPMVVLDILGRKIKVKAECVDAITIDRYKLDSLPYGGYKIAFRFMNISAEDREYLVEFVTHQILVQQTMKKAN</sequence>
<dbReference type="EMBL" id="JAYGJQ010000001">
    <property type="protein sequence ID" value="MEA9354705.1"/>
    <property type="molecule type" value="Genomic_DNA"/>
</dbReference>
<evidence type="ECO:0000313" key="2">
    <source>
        <dbReference type="EMBL" id="MEA9354705.1"/>
    </source>
</evidence>
<dbReference type="InterPro" id="IPR009875">
    <property type="entry name" value="PilZ_domain"/>
</dbReference>
<dbReference type="Proteomes" id="UP001302274">
    <property type="component" value="Unassembled WGS sequence"/>
</dbReference>
<dbReference type="SUPFAM" id="SSF141371">
    <property type="entry name" value="PilZ domain-like"/>
    <property type="match status" value="1"/>
</dbReference>